<dbReference type="AlphaFoldDB" id="A0AAE3MW97"/>
<dbReference type="Pfam" id="PF14305">
    <property type="entry name" value="ATPgrasp_TupA"/>
    <property type="match status" value="1"/>
</dbReference>
<keyword evidence="2" id="KW-1185">Reference proteome</keyword>
<protein>
    <submittedName>
        <fullName evidence="1">Polysaccharide biosynthesis protein</fullName>
    </submittedName>
</protein>
<sequence length="309" mass="35502">MSDMSVRQESFLMPGYQDGRIREKVHHLIWRLIAPLPDKLYLTLKYRIIKGVWPNIDNPATFSEKVQYRKLHDRDPLYAVLVDKAGAKAYIDGKLGAPYAVPAYWVGTDLSKVDWAKVTLPAVVKPTHASAQGRFLYDQADIDALIAENPLPGWLALDHAHYNREWAYSQVRPQVVIEKMLSVDGGVPWDYRCFTFGGRVFCIQLDIRHEGKGYSCFYSRDWEPMPFLDADYLPPFPGTLPRPQRLDEMISVAERLGEDMDFVRVDLYASAEWVHVGELTLYPGGGFENYEPARYDRILGDQWTLKNRA</sequence>
<proteinExistence type="predicted"/>
<evidence type="ECO:0000313" key="2">
    <source>
        <dbReference type="Proteomes" id="UP001208771"/>
    </source>
</evidence>
<evidence type="ECO:0000313" key="1">
    <source>
        <dbReference type="EMBL" id="MCX8995571.1"/>
    </source>
</evidence>
<name>A0AAE3MW97_9HYPH</name>
<organism evidence="1 2">
    <name type="scientific">Ectorhizobium quercum</name>
    <dbReference type="NCBI Taxonomy" id="2965071"/>
    <lineage>
        <taxon>Bacteria</taxon>
        <taxon>Pseudomonadati</taxon>
        <taxon>Pseudomonadota</taxon>
        <taxon>Alphaproteobacteria</taxon>
        <taxon>Hyphomicrobiales</taxon>
        <taxon>Rhizobiaceae</taxon>
        <taxon>Ectorhizobium</taxon>
    </lineage>
</organism>
<reference evidence="1" key="1">
    <citation type="submission" date="2022-07" db="EMBL/GenBank/DDBJ databases">
        <title>Ectorhizobium quercum gen.nov., sp. nov.</title>
        <authorList>
            <person name="Ma T."/>
            <person name="Li Y."/>
        </authorList>
    </citation>
    <scope>NUCLEOTIDE SEQUENCE</scope>
    <source>
        <strain evidence="1">BDR2-2</strain>
    </source>
</reference>
<accession>A0AAE3MW97</accession>
<dbReference type="InterPro" id="IPR029465">
    <property type="entry name" value="ATPgrasp_TupA"/>
</dbReference>
<gene>
    <name evidence="1" type="ORF">NOF55_00430</name>
</gene>
<dbReference type="RefSeq" id="WP_306409349.1">
    <property type="nucleotide sequence ID" value="NZ_JANFPI010000001.1"/>
</dbReference>
<dbReference type="EMBL" id="JANFPI010000001">
    <property type="protein sequence ID" value="MCX8995571.1"/>
    <property type="molecule type" value="Genomic_DNA"/>
</dbReference>
<dbReference type="Proteomes" id="UP001208771">
    <property type="component" value="Unassembled WGS sequence"/>
</dbReference>
<comment type="caution">
    <text evidence="1">The sequence shown here is derived from an EMBL/GenBank/DDBJ whole genome shotgun (WGS) entry which is preliminary data.</text>
</comment>